<dbReference type="Proteomes" id="UP001589733">
    <property type="component" value="Unassembled WGS sequence"/>
</dbReference>
<dbReference type="PANTHER" id="PTHR38436">
    <property type="entry name" value="POLYKETIDE CYCLASE SNOAL-LIKE DOMAIN"/>
    <property type="match status" value="1"/>
</dbReference>
<dbReference type="EMBL" id="JBHLYR010000009">
    <property type="protein sequence ID" value="MFB9990821.1"/>
    <property type="molecule type" value="Genomic_DNA"/>
</dbReference>
<sequence length="162" mass="17916">MRHDIEAFPDLIDAFNRSDWMMFRSYLSPEVVYKESGTGRHAEGSDAYVALLQTWHDALPDVYGTVTDTVIDGDRLAQRVTWTGTHRPTGVAGDHDSSDRTTRPSGVHPVDTLGDRKIVRLFHHMDVMGMLQQLGLLNDLNPSSSGLCPDSPGQRLRSGVVA</sequence>
<dbReference type="InterPro" id="IPR032710">
    <property type="entry name" value="NTF2-like_dom_sf"/>
</dbReference>
<evidence type="ECO:0000313" key="3">
    <source>
        <dbReference type="Proteomes" id="UP001589733"/>
    </source>
</evidence>
<protein>
    <submittedName>
        <fullName evidence="2">Ester cyclase</fullName>
    </submittedName>
</protein>
<dbReference type="Pfam" id="PF07366">
    <property type="entry name" value="SnoaL"/>
    <property type="match status" value="1"/>
</dbReference>
<feature type="region of interest" description="Disordered" evidence="1">
    <location>
        <begin position="84"/>
        <end position="110"/>
    </location>
</feature>
<keyword evidence="3" id="KW-1185">Reference proteome</keyword>
<reference evidence="2 3" key="1">
    <citation type="submission" date="2024-09" db="EMBL/GenBank/DDBJ databases">
        <authorList>
            <person name="Sun Q."/>
            <person name="Mori K."/>
        </authorList>
    </citation>
    <scope>NUCLEOTIDE SEQUENCE [LARGE SCALE GENOMIC DNA]</scope>
    <source>
        <strain evidence="2 3">JCM 13503</strain>
    </source>
</reference>
<dbReference type="PANTHER" id="PTHR38436:SF1">
    <property type="entry name" value="ESTER CYCLASE"/>
    <property type="match status" value="1"/>
</dbReference>
<evidence type="ECO:0000256" key="1">
    <source>
        <dbReference type="SAM" id="MobiDB-lite"/>
    </source>
</evidence>
<gene>
    <name evidence="2" type="ORF">ACFFLM_02315</name>
</gene>
<accession>A0ABV6AW19</accession>
<dbReference type="SUPFAM" id="SSF54427">
    <property type="entry name" value="NTF2-like"/>
    <property type="match status" value="1"/>
</dbReference>
<proteinExistence type="predicted"/>
<dbReference type="RefSeq" id="WP_380005132.1">
    <property type="nucleotide sequence ID" value="NZ_JBHLYR010000009.1"/>
</dbReference>
<feature type="compositionally biased region" description="Basic and acidic residues" evidence="1">
    <location>
        <begin position="93"/>
        <end position="102"/>
    </location>
</feature>
<dbReference type="Gene3D" id="3.10.450.50">
    <property type="match status" value="1"/>
</dbReference>
<evidence type="ECO:0000313" key="2">
    <source>
        <dbReference type="EMBL" id="MFB9990821.1"/>
    </source>
</evidence>
<name>A0ABV6AW19_9DEIO</name>
<dbReference type="InterPro" id="IPR009959">
    <property type="entry name" value="Cyclase_SnoaL-like"/>
</dbReference>
<organism evidence="2 3">
    <name type="scientific">Deinococcus oregonensis</name>
    <dbReference type="NCBI Taxonomy" id="1805970"/>
    <lineage>
        <taxon>Bacteria</taxon>
        <taxon>Thermotogati</taxon>
        <taxon>Deinococcota</taxon>
        <taxon>Deinococci</taxon>
        <taxon>Deinococcales</taxon>
        <taxon>Deinococcaceae</taxon>
        <taxon>Deinococcus</taxon>
    </lineage>
</organism>
<comment type="caution">
    <text evidence="2">The sequence shown here is derived from an EMBL/GenBank/DDBJ whole genome shotgun (WGS) entry which is preliminary data.</text>
</comment>